<dbReference type="Gene3D" id="3.40.50.150">
    <property type="entry name" value="Vaccinia Virus protein VP39"/>
    <property type="match status" value="1"/>
</dbReference>
<dbReference type="InterPro" id="IPR050953">
    <property type="entry name" value="N4_N6_ade-DNA_methylase"/>
</dbReference>
<keyword evidence="4" id="KW-0949">S-adenosyl-L-methionine</keyword>
<evidence type="ECO:0000259" key="8">
    <source>
        <dbReference type="Pfam" id="PF18135"/>
    </source>
</evidence>
<evidence type="ECO:0000256" key="2">
    <source>
        <dbReference type="ARBA" id="ARBA00022603"/>
    </source>
</evidence>
<evidence type="ECO:0000256" key="6">
    <source>
        <dbReference type="SAM" id="MobiDB-lite"/>
    </source>
</evidence>
<feature type="domain" description="Type II methyltransferase M.TaqI-like" evidence="7">
    <location>
        <begin position="765"/>
        <end position="861"/>
    </location>
</feature>
<feature type="region of interest" description="Disordered" evidence="6">
    <location>
        <begin position="16"/>
        <end position="46"/>
    </location>
</feature>
<protein>
    <recommendedName>
        <fullName evidence="1">site-specific DNA-methyltransferase (adenine-specific)</fullName>
        <ecNumber evidence="1">2.1.1.72</ecNumber>
    </recommendedName>
</protein>
<dbReference type="SUPFAM" id="SSF53335">
    <property type="entry name" value="S-adenosyl-L-methionine-dependent methyltransferases"/>
    <property type="match status" value="1"/>
</dbReference>
<evidence type="ECO:0000313" key="9">
    <source>
        <dbReference type="EMBL" id="PZQ12520.1"/>
    </source>
</evidence>
<evidence type="ECO:0000256" key="5">
    <source>
        <dbReference type="ARBA" id="ARBA00047942"/>
    </source>
</evidence>
<keyword evidence="3" id="KW-0808">Transferase</keyword>
<evidence type="ECO:0000313" key="10">
    <source>
        <dbReference type="Proteomes" id="UP000249046"/>
    </source>
</evidence>
<evidence type="ECO:0000256" key="3">
    <source>
        <dbReference type="ARBA" id="ARBA00022679"/>
    </source>
</evidence>
<reference evidence="9 10" key="1">
    <citation type="submission" date="2017-08" db="EMBL/GenBank/DDBJ databases">
        <title>Infants hospitalized years apart are colonized by the same room-sourced microbial strains.</title>
        <authorList>
            <person name="Brooks B."/>
            <person name="Olm M.R."/>
            <person name="Firek B.A."/>
            <person name="Baker R."/>
            <person name="Thomas B.C."/>
            <person name="Morowitz M.J."/>
            <person name="Banfield J.F."/>
        </authorList>
    </citation>
    <scope>NUCLEOTIDE SEQUENCE [LARGE SCALE GENOMIC DNA]</scope>
    <source>
        <strain evidence="9">S2_005_003_R2_42</strain>
    </source>
</reference>
<dbReference type="Proteomes" id="UP000249046">
    <property type="component" value="Unassembled WGS sequence"/>
</dbReference>
<dbReference type="PANTHER" id="PTHR33841">
    <property type="entry name" value="DNA METHYLTRANSFERASE YEEA-RELATED"/>
    <property type="match status" value="1"/>
</dbReference>
<dbReference type="PRINTS" id="PR00507">
    <property type="entry name" value="N12N6MTFRASE"/>
</dbReference>
<keyword evidence="2" id="KW-0489">Methyltransferase</keyword>
<dbReference type="Pfam" id="PF07669">
    <property type="entry name" value="Eco57I"/>
    <property type="match status" value="1"/>
</dbReference>
<comment type="caution">
    <text evidence="9">The sequence shown here is derived from an EMBL/GenBank/DDBJ whole genome shotgun (WGS) entry which is preliminary data.</text>
</comment>
<dbReference type="PANTHER" id="PTHR33841:SF1">
    <property type="entry name" value="DNA METHYLTRANSFERASE A"/>
    <property type="match status" value="1"/>
</dbReference>
<feature type="domain" description="Type ISP restriction-modification enzyme LLaBIII C-terminal specificity" evidence="8">
    <location>
        <begin position="965"/>
        <end position="1281"/>
    </location>
</feature>
<name>A0A2W5MGL2_9GAMM</name>
<dbReference type="Pfam" id="PF18135">
    <property type="entry name" value="Type_ISP_C"/>
    <property type="match status" value="1"/>
</dbReference>
<dbReference type="GO" id="GO:0006304">
    <property type="term" value="P:DNA modification"/>
    <property type="evidence" value="ECO:0007669"/>
    <property type="project" value="InterPro"/>
</dbReference>
<dbReference type="EMBL" id="QFPO01000012">
    <property type="protein sequence ID" value="PZQ12520.1"/>
    <property type="molecule type" value="Genomic_DNA"/>
</dbReference>
<feature type="compositionally biased region" description="Low complexity" evidence="6">
    <location>
        <begin position="16"/>
        <end position="34"/>
    </location>
</feature>
<gene>
    <name evidence="9" type="ORF">DI564_12820</name>
</gene>
<evidence type="ECO:0000256" key="1">
    <source>
        <dbReference type="ARBA" id="ARBA00011900"/>
    </source>
</evidence>
<dbReference type="GO" id="GO:0032259">
    <property type="term" value="P:methylation"/>
    <property type="evidence" value="ECO:0007669"/>
    <property type="project" value="UniProtKB-KW"/>
</dbReference>
<sequence>MLSKEDFVRRILDGAAPTSKKASKAASSPATFSADDVFGSDDTTPASIPPPADTRFAQLLLEEVFGHGEAQDRDEIVLGDQRTSRLVPNKGRYWPKTNERPFHIVLFELDKKGRELLRDSFFNKNDLLEDALHRIIQDVLEGFEKKRAASARQGAQTETLCVVSLVDDRNSTAGRQLVCFGTKSTETKALEVFTLREEVRDWDRPLAEEHLDQLFERHFKKLAGGVKWQEAFISGPERKKIQALLAECKKPRLFDTQQELLKTLRAVLDEVAGSFGIWKKGANQDRRVEMDELPANHGIGVDPSEPQKPGFKNPLQGVRIYDRDRRLLGFIVYVAASKVDVKPLQDALKTYNHFHNVLVIYPDSNEPGLELWQGDTILRGRLTEGTRRSVFDGEGGVVQLLSRFFVVSKSAIEKPKQLATELAWRAQHLKALAVEELEKEINAKANNGPLKKLFDTFNTALATLTVEKFADAYAQTITYGMLAARWISSDDENKPLFTRKNLKDLLPETSAFLKDLFDKLVNNSNFDKNLTWLLDDITSLLARTSVKEVFQDEKRDPSIHFYEDFLDAYDPQVRKDQGVYYTPDEVVSYIVRTAHASLQSDFDLPLGLADTTTWAAFAKAKKLSVPDGVDPKAPFVQVLDPALGTGTFLLRVIEVIHETMQAEFKKQGLGDEAAKKAWVSYVRKDLLPRINGFELMMAPYIVSHLRLGLALQETGFTFTKNDRLRVFLTNSLEPHTGQQMEMLGAHVAEESLQAEETKIRTPLTVVIGNPPYQRAPAHRGTFAESLVTEFKDAVRDERNIQPLSDDYIMFLALGTHVLRRTNCGVLGMVTNGTYLTGRLHRGLRKQFLDWFDLVAVADLHGSLKVGLREELQAQVAEGRDENVFAIQQGVAIIHAARLAVSGAPHSAMHVDLIGTRARKLMWLAERAPISPLRNHTPISPAPPMYLLSSAAAPPDEYEGFLALTDIFAFHSVSGKPGKDELLVSFSKEEVIPKLKRRVRELEDGSVEKPTEAEQNLAKRPRNRPFDAKLVQEYAYRPGDLRWTYYDPDIWTRAVSKLAAQIDGSPVLLTTKIVKDGAFAHVWVTRHLADVIFLSATSSVNCYSFPSGIAARGKLAASKMKVSLFAGVKNGATPTPSEAFDYVYAVLHSPKYRARYANALRSDFPRIPVPRVTDSGLFSELAALGAELREVHLGKRKPSAPDKNTGKFLGGSRKVARVAESGRAMADVVDGFGTVRISNDSGFERVPTSAWAFMVGGYQLLYKWLADRKGLDLSDDDLAHYQSLVGIATRTVELANEIDATVGRFGGWPSAFRAAAPVQRALVSMAGEDDDE</sequence>
<organism evidence="9 10">
    <name type="scientific">Rhodanobacter denitrificans</name>
    <dbReference type="NCBI Taxonomy" id="666685"/>
    <lineage>
        <taxon>Bacteria</taxon>
        <taxon>Pseudomonadati</taxon>
        <taxon>Pseudomonadota</taxon>
        <taxon>Gammaproteobacteria</taxon>
        <taxon>Lysobacterales</taxon>
        <taxon>Rhodanobacteraceae</taxon>
        <taxon>Rhodanobacter</taxon>
    </lineage>
</organism>
<accession>A0A2W5MGL2</accession>
<dbReference type="InterPro" id="IPR029063">
    <property type="entry name" value="SAM-dependent_MTases_sf"/>
</dbReference>
<dbReference type="GO" id="GO:0009007">
    <property type="term" value="F:site-specific DNA-methyltransferase (adenine-specific) activity"/>
    <property type="evidence" value="ECO:0007669"/>
    <property type="project" value="UniProtKB-EC"/>
</dbReference>
<evidence type="ECO:0000259" key="7">
    <source>
        <dbReference type="Pfam" id="PF07669"/>
    </source>
</evidence>
<dbReference type="InterPro" id="IPR011639">
    <property type="entry name" value="MethylTrfase_TaqI-like_dom"/>
</dbReference>
<dbReference type="EC" id="2.1.1.72" evidence="1"/>
<comment type="catalytic activity">
    <reaction evidence="5">
        <text>a 2'-deoxyadenosine in DNA + S-adenosyl-L-methionine = an N(6)-methyl-2'-deoxyadenosine in DNA + S-adenosyl-L-homocysteine + H(+)</text>
        <dbReference type="Rhea" id="RHEA:15197"/>
        <dbReference type="Rhea" id="RHEA-COMP:12418"/>
        <dbReference type="Rhea" id="RHEA-COMP:12419"/>
        <dbReference type="ChEBI" id="CHEBI:15378"/>
        <dbReference type="ChEBI" id="CHEBI:57856"/>
        <dbReference type="ChEBI" id="CHEBI:59789"/>
        <dbReference type="ChEBI" id="CHEBI:90615"/>
        <dbReference type="ChEBI" id="CHEBI:90616"/>
        <dbReference type="EC" id="2.1.1.72"/>
    </reaction>
</comment>
<evidence type="ECO:0000256" key="4">
    <source>
        <dbReference type="ARBA" id="ARBA00022691"/>
    </source>
</evidence>
<proteinExistence type="predicted"/>
<dbReference type="InterPro" id="IPR041635">
    <property type="entry name" value="Type_ISP_LLaBIII_C"/>
</dbReference>